<feature type="chain" id="PRO_5001861344" evidence="2">
    <location>
        <begin position="25"/>
        <end position="233"/>
    </location>
</feature>
<dbReference type="EMBL" id="CCAZ020000002">
    <property type="protein sequence ID" value="CEG10413.1"/>
    <property type="molecule type" value="Genomic_DNA"/>
</dbReference>
<reference evidence="4 5" key="1">
    <citation type="journal article" date="2014" name="Genome Announc.">
        <title>Genome Sequence of Afipia felis Strain 76713, Isolated in Hospital Water Using an Amoeba Co-Culture Procedure.</title>
        <authorList>
            <person name="Benamar S."/>
            <person name="La Scola B."/>
            <person name="Croce O."/>
        </authorList>
    </citation>
    <scope>NUCLEOTIDE SEQUENCE [LARGE SCALE GENOMIC DNA]</scope>
    <source>
        <strain evidence="4 5">76713</strain>
    </source>
</reference>
<dbReference type="GO" id="GO:0004866">
    <property type="term" value="F:endopeptidase inhibitor activity"/>
    <property type="evidence" value="ECO:0007669"/>
    <property type="project" value="InterPro"/>
</dbReference>
<proteinExistence type="predicted"/>
<dbReference type="STRING" id="1035.BN961_03853"/>
<dbReference type="Pfam" id="PF02974">
    <property type="entry name" value="Inh"/>
    <property type="match status" value="2"/>
</dbReference>
<keyword evidence="5" id="KW-1185">Reference proteome</keyword>
<feature type="domain" description="Alkaline proteinase inhibitor/ Outer membrane lipoprotein Omp19" evidence="3">
    <location>
        <begin position="137"/>
        <end position="231"/>
    </location>
</feature>
<gene>
    <name evidence="4" type="ORF">BN961_03853</name>
</gene>
<dbReference type="OrthoDB" id="8446360at2"/>
<evidence type="ECO:0000313" key="4">
    <source>
        <dbReference type="EMBL" id="CEG10413.1"/>
    </source>
</evidence>
<evidence type="ECO:0000256" key="2">
    <source>
        <dbReference type="SAM" id="SignalP"/>
    </source>
</evidence>
<feature type="domain" description="Alkaline proteinase inhibitor/ Outer membrane lipoprotein Omp19" evidence="3">
    <location>
        <begin position="31"/>
        <end position="123"/>
    </location>
</feature>
<evidence type="ECO:0000259" key="3">
    <source>
        <dbReference type="Pfam" id="PF02974"/>
    </source>
</evidence>
<evidence type="ECO:0000313" key="5">
    <source>
        <dbReference type="Proteomes" id="UP000035762"/>
    </source>
</evidence>
<dbReference type="Gene3D" id="2.40.128.10">
    <property type="match status" value="2"/>
</dbReference>
<dbReference type="SUPFAM" id="SSF50882">
    <property type="entry name" value="beta-Barrel protease inhibitors"/>
    <property type="match status" value="2"/>
</dbReference>
<protein>
    <submittedName>
        <fullName evidence="4">Protease inhibitor Inh</fullName>
    </submittedName>
</protein>
<organism evidence="4 5">
    <name type="scientific">Afipia felis</name>
    <name type="common">Cat scratch disease bacillus</name>
    <dbReference type="NCBI Taxonomy" id="1035"/>
    <lineage>
        <taxon>Bacteria</taxon>
        <taxon>Pseudomonadati</taxon>
        <taxon>Pseudomonadota</taxon>
        <taxon>Alphaproteobacteria</taxon>
        <taxon>Hyphomicrobiales</taxon>
        <taxon>Nitrobacteraceae</taxon>
        <taxon>Afipia</taxon>
    </lineage>
</organism>
<dbReference type="InterPro" id="IPR016085">
    <property type="entry name" value="Protease_inh_B-barrel_dom"/>
</dbReference>
<dbReference type="Proteomes" id="UP000035762">
    <property type="component" value="Unassembled WGS sequence"/>
</dbReference>
<name>A0A090N8S0_AFIFE</name>
<dbReference type="RefSeq" id="WP_009338251.1">
    <property type="nucleotide sequence ID" value="NZ_CCAZ020000002.1"/>
</dbReference>
<dbReference type="AlphaFoldDB" id="A0A090N8S0"/>
<keyword evidence="4" id="KW-0646">Protease inhibitor</keyword>
<keyword evidence="1 2" id="KW-0732">Signal</keyword>
<evidence type="ECO:0000256" key="1">
    <source>
        <dbReference type="ARBA" id="ARBA00022729"/>
    </source>
</evidence>
<accession>A0A090N8S0</accession>
<sequence length="233" mass="25131">MICRAAVLAVCVAAGFWPATAAFAQEDGAAQTKAMLGQWELATAGRDRTCVVTLKNDTVPLGMKLDLEKGCAEALPFTGAIASWTVKGLDIVRFQDAKGASVLDVTEVENGILEGVRSGEGVYILQGLAAARALSKSTDQMIGDWAMVRGNGNPICGLTLTNNEAGNPENFQVFLKPKCDPLVSRFGPVMWRLERGEMLLISSSGEVWRFGADDHAQWRRIPDSADPFIMVRQ</sequence>
<comment type="caution">
    <text evidence="4">The sequence shown here is derived from an EMBL/GenBank/DDBJ whole genome shotgun (WGS) entry which is preliminary data.</text>
</comment>
<feature type="signal peptide" evidence="2">
    <location>
        <begin position="1"/>
        <end position="24"/>
    </location>
</feature>
<dbReference type="InterPro" id="IPR021140">
    <property type="entry name" value="Inh/Omp19"/>
</dbReference>